<dbReference type="AlphaFoldDB" id="A0ABD0UL79"/>
<protein>
    <submittedName>
        <fullName evidence="2">Uncharacterized protein</fullName>
    </submittedName>
</protein>
<feature type="compositionally biased region" description="Basic and acidic residues" evidence="1">
    <location>
        <begin position="80"/>
        <end position="94"/>
    </location>
</feature>
<dbReference type="EMBL" id="JANQDX010000015">
    <property type="protein sequence ID" value="KAL0911096.1"/>
    <property type="molecule type" value="Genomic_DNA"/>
</dbReference>
<evidence type="ECO:0000256" key="1">
    <source>
        <dbReference type="SAM" id="MobiDB-lite"/>
    </source>
</evidence>
<reference evidence="2 3" key="1">
    <citation type="journal article" date="2024" name="Plant Biotechnol. J.">
        <title>Dendrobium thyrsiflorum genome and its molecular insights into genes involved in important horticultural traits.</title>
        <authorList>
            <person name="Chen B."/>
            <person name="Wang J.Y."/>
            <person name="Zheng P.J."/>
            <person name="Li K.L."/>
            <person name="Liang Y.M."/>
            <person name="Chen X.F."/>
            <person name="Zhang C."/>
            <person name="Zhao X."/>
            <person name="He X."/>
            <person name="Zhang G.Q."/>
            <person name="Liu Z.J."/>
            <person name="Xu Q."/>
        </authorList>
    </citation>
    <scope>NUCLEOTIDE SEQUENCE [LARGE SCALE GENOMIC DNA]</scope>
    <source>
        <strain evidence="2">GZMU011</strain>
    </source>
</reference>
<feature type="compositionally biased region" description="Basic and acidic residues" evidence="1">
    <location>
        <begin position="239"/>
        <end position="248"/>
    </location>
</feature>
<feature type="compositionally biased region" description="Low complexity" evidence="1">
    <location>
        <begin position="259"/>
        <end position="270"/>
    </location>
</feature>
<sequence>MAKLGKKARKFAKKNLQSILRKKRKFKAMFKHKAASVGHKGNVEKADVLSEEQSTGRTNQERGNRRPTGGSKSRTRRGKRDTANELPKPGKGEEEGQQADPGAAPEQRKLGEKNRASRETEKAFSRLPPACINSPMVRRGSPNITPKWKPNSPSTFIRTNQQKGGRRPKATAKSVPKQPHRESDRAAKGKGKGSQGNRNRQPGNRDRQPARGTGRTASKGNRTGSQQGEPDGNQQGESDQPREKEPKGKKNPSYKGGEKPTTGTGKALHK</sequence>
<keyword evidence="3" id="KW-1185">Reference proteome</keyword>
<comment type="caution">
    <text evidence="2">The sequence shown here is derived from an EMBL/GenBank/DDBJ whole genome shotgun (WGS) entry which is preliminary data.</text>
</comment>
<feature type="region of interest" description="Disordered" evidence="1">
    <location>
        <begin position="1"/>
        <end position="270"/>
    </location>
</feature>
<name>A0ABD0UL79_DENTH</name>
<gene>
    <name evidence="2" type="ORF">M5K25_019209</name>
</gene>
<organism evidence="2 3">
    <name type="scientific">Dendrobium thyrsiflorum</name>
    <name type="common">Pinecone-like raceme dendrobium</name>
    <name type="synonym">Orchid</name>
    <dbReference type="NCBI Taxonomy" id="117978"/>
    <lineage>
        <taxon>Eukaryota</taxon>
        <taxon>Viridiplantae</taxon>
        <taxon>Streptophyta</taxon>
        <taxon>Embryophyta</taxon>
        <taxon>Tracheophyta</taxon>
        <taxon>Spermatophyta</taxon>
        <taxon>Magnoliopsida</taxon>
        <taxon>Liliopsida</taxon>
        <taxon>Asparagales</taxon>
        <taxon>Orchidaceae</taxon>
        <taxon>Epidendroideae</taxon>
        <taxon>Malaxideae</taxon>
        <taxon>Dendrobiinae</taxon>
        <taxon>Dendrobium</taxon>
    </lineage>
</organism>
<feature type="compositionally biased region" description="Polar residues" evidence="1">
    <location>
        <begin position="215"/>
        <end position="238"/>
    </location>
</feature>
<feature type="compositionally biased region" description="Basic residues" evidence="1">
    <location>
        <begin position="20"/>
        <end position="34"/>
    </location>
</feature>
<feature type="compositionally biased region" description="Basic residues" evidence="1">
    <location>
        <begin position="1"/>
        <end position="13"/>
    </location>
</feature>
<proteinExistence type="predicted"/>
<dbReference type="Proteomes" id="UP001552299">
    <property type="component" value="Unassembled WGS sequence"/>
</dbReference>
<feature type="compositionally biased region" description="Polar residues" evidence="1">
    <location>
        <begin position="151"/>
        <end position="163"/>
    </location>
</feature>
<accession>A0ABD0UL79</accession>
<feature type="compositionally biased region" description="Basic and acidic residues" evidence="1">
    <location>
        <begin position="106"/>
        <end position="124"/>
    </location>
</feature>
<evidence type="ECO:0000313" key="2">
    <source>
        <dbReference type="EMBL" id="KAL0911096.1"/>
    </source>
</evidence>
<evidence type="ECO:0000313" key="3">
    <source>
        <dbReference type="Proteomes" id="UP001552299"/>
    </source>
</evidence>